<protein>
    <submittedName>
        <fullName evidence="1">BQ5605_C022g09487 protein</fullName>
    </submittedName>
</protein>
<organism evidence="1 2">
    <name type="scientific">Microbotryum silenes-dioicae</name>
    <dbReference type="NCBI Taxonomy" id="796604"/>
    <lineage>
        <taxon>Eukaryota</taxon>
        <taxon>Fungi</taxon>
        <taxon>Dikarya</taxon>
        <taxon>Basidiomycota</taxon>
        <taxon>Pucciniomycotina</taxon>
        <taxon>Microbotryomycetes</taxon>
        <taxon>Microbotryales</taxon>
        <taxon>Microbotryaceae</taxon>
        <taxon>Microbotryum</taxon>
    </lineage>
</organism>
<dbReference type="Pfam" id="PF13668">
    <property type="entry name" value="Ferritin_2"/>
    <property type="match status" value="1"/>
</dbReference>
<keyword evidence="2" id="KW-1185">Reference proteome</keyword>
<proteinExistence type="predicted"/>
<evidence type="ECO:0000313" key="1">
    <source>
        <dbReference type="EMBL" id="SGZ22438.1"/>
    </source>
</evidence>
<sequence length="185" mass="20113">MSTAAWLARSAEFIEGIGVGAYQTAIRELSNERLTCAYSAIMAVEARHAAYHAELQGQSGFPVPFETASTYSQAYTAMADFIIFPALYTSTDSQTKSTMGLNFTVPAVPVKKYYAAFLNAGTTFYEPMKKVTTYEPMKGGPPSGYYRVNVPKNYKGVVYIMVTTSSNDLKDSNTVAGPLVAIETD</sequence>
<accession>A0A2X0PKC5</accession>
<dbReference type="AlphaFoldDB" id="A0A2X0PKC5"/>
<evidence type="ECO:0000313" key="2">
    <source>
        <dbReference type="Proteomes" id="UP000249464"/>
    </source>
</evidence>
<name>A0A2X0PKC5_9BASI</name>
<reference evidence="1 2" key="1">
    <citation type="submission" date="2016-11" db="EMBL/GenBank/DDBJ databases">
        <authorList>
            <person name="Jaros S."/>
            <person name="Januszkiewicz K."/>
            <person name="Wedrychowicz H."/>
        </authorList>
    </citation>
    <scope>NUCLEOTIDE SEQUENCE [LARGE SCALE GENOMIC DNA]</scope>
</reference>
<dbReference type="EMBL" id="FQNC01000084">
    <property type="protein sequence ID" value="SGZ22438.1"/>
    <property type="molecule type" value="Genomic_DNA"/>
</dbReference>
<dbReference type="STRING" id="796604.A0A2X0PKC5"/>
<dbReference type="Proteomes" id="UP000249464">
    <property type="component" value="Unassembled WGS sequence"/>
</dbReference>
<gene>
    <name evidence="1" type="primary">BQ5605_C022g09487</name>
    <name evidence="1" type="ORF">BQ5605_C022G09487</name>
</gene>